<comment type="similarity">
    <text evidence="2">Belongs to the short-chain dehydrogenases/reductases (SDR) family.</text>
</comment>
<dbReference type="Pfam" id="PF00106">
    <property type="entry name" value="adh_short"/>
    <property type="match status" value="1"/>
</dbReference>
<dbReference type="SUPFAM" id="SSF51735">
    <property type="entry name" value="NAD(P)-binding Rossmann-fold domains"/>
    <property type="match status" value="1"/>
</dbReference>
<evidence type="ECO:0000256" key="5">
    <source>
        <dbReference type="ARBA" id="ARBA00023002"/>
    </source>
</evidence>
<dbReference type="PROSITE" id="PS00061">
    <property type="entry name" value="ADH_SHORT"/>
    <property type="match status" value="1"/>
</dbReference>
<evidence type="ECO:0000313" key="8">
    <source>
        <dbReference type="Proteomes" id="UP000612456"/>
    </source>
</evidence>
<dbReference type="GO" id="GO:0005737">
    <property type="term" value="C:cytoplasm"/>
    <property type="evidence" value="ECO:0007669"/>
    <property type="project" value="UniProtKB-SubCell"/>
</dbReference>
<evidence type="ECO:0000313" key="7">
    <source>
        <dbReference type="EMBL" id="GGD99601.1"/>
    </source>
</evidence>
<reference evidence="7" key="2">
    <citation type="submission" date="2020-09" db="EMBL/GenBank/DDBJ databases">
        <authorList>
            <person name="Sun Q."/>
            <person name="Zhou Y."/>
        </authorList>
    </citation>
    <scope>NUCLEOTIDE SEQUENCE</scope>
    <source>
        <strain evidence="7">CGMCC 1.15178</strain>
    </source>
</reference>
<evidence type="ECO:0000256" key="1">
    <source>
        <dbReference type="ARBA" id="ARBA00004496"/>
    </source>
</evidence>
<dbReference type="Gene3D" id="3.40.50.720">
    <property type="entry name" value="NAD(P)-binding Rossmann-like Domain"/>
    <property type="match status" value="1"/>
</dbReference>
<dbReference type="Proteomes" id="UP000612456">
    <property type="component" value="Unassembled WGS sequence"/>
</dbReference>
<dbReference type="PRINTS" id="PR00081">
    <property type="entry name" value="GDHRDH"/>
</dbReference>
<accession>A0A916ZII6</accession>
<keyword evidence="4" id="KW-0521">NADP</keyword>
<keyword evidence="6" id="KW-0472">Membrane</keyword>
<keyword evidence="6" id="KW-0812">Transmembrane</keyword>
<dbReference type="InterPro" id="IPR020904">
    <property type="entry name" value="Sc_DH/Rdtase_CS"/>
</dbReference>
<feature type="transmembrane region" description="Helical" evidence="6">
    <location>
        <begin position="16"/>
        <end position="40"/>
    </location>
</feature>
<organism evidence="7 8">
    <name type="scientific">Paenibacillus nasutitermitis</name>
    <dbReference type="NCBI Taxonomy" id="1652958"/>
    <lineage>
        <taxon>Bacteria</taxon>
        <taxon>Bacillati</taxon>
        <taxon>Bacillota</taxon>
        <taxon>Bacilli</taxon>
        <taxon>Bacillales</taxon>
        <taxon>Paenibacillaceae</taxon>
        <taxon>Paenibacillus</taxon>
    </lineage>
</organism>
<sequence length="262" mass="28794">MIKSGRSRKLSVEEEMLIMAVIIMTGTSQGIGAAMAHVLLERGHRLVGISRRRNDALIQAFPTELVCMEADLADTAGLGPLMERIFQQMGTDEERVCLVNNAAVLAPLRNAEQCDSAEIARHMQINLIAPMILTSLFAKHTSGLRGEKRVLNISSGSARYLLPGMSCYCTAKAGLDTFTACVGLEQQNKEYPLQIASVWPGMNETQMQEEARRQDGGFQNAEMFIEAKKNGRLHSPDETARKLADLLLGESFPHGTIVESLY</sequence>
<dbReference type="InterPro" id="IPR051721">
    <property type="entry name" value="Biopterin_syn/organic_redct"/>
</dbReference>
<keyword evidence="8" id="KW-1185">Reference proteome</keyword>
<keyword evidence="5" id="KW-0560">Oxidoreductase</keyword>
<name>A0A916ZII6_9BACL</name>
<dbReference type="EMBL" id="BMHP01000012">
    <property type="protein sequence ID" value="GGD99601.1"/>
    <property type="molecule type" value="Genomic_DNA"/>
</dbReference>
<keyword evidence="6" id="KW-1133">Transmembrane helix</keyword>
<dbReference type="InterPro" id="IPR036291">
    <property type="entry name" value="NAD(P)-bd_dom_sf"/>
</dbReference>
<comment type="subcellular location">
    <subcellularLocation>
        <location evidence="1">Cytoplasm</location>
    </subcellularLocation>
</comment>
<dbReference type="InterPro" id="IPR002347">
    <property type="entry name" value="SDR_fam"/>
</dbReference>
<dbReference type="PANTHER" id="PTHR44085">
    <property type="entry name" value="SEPIAPTERIN REDUCTASE"/>
    <property type="match status" value="1"/>
</dbReference>
<dbReference type="GO" id="GO:0004757">
    <property type="term" value="F:sepiapterin reductase (NADP+) activity"/>
    <property type="evidence" value="ECO:0007669"/>
    <property type="project" value="TreeGrafter"/>
</dbReference>
<dbReference type="AlphaFoldDB" id="A0A916ZII6"/>
<keyword evidence="3" id="KW-0963">Cytoplasm</keyword>
<evidence type="ECO:0000256" key="2">
    <source>
        <dbReference type="ARBA" id="ARBA00006484"/>
    </source>
</evidence>
<evidence type="ECO:0000256" key="4">
    <source>
        <dbReference type="ARBA" id="ARBA00022857"/>
    </source>
</evidence>
<evidence type="ECO:0000256" key="3">
    <source>
        <dbReference type="ARBA" id="ARBA00022490"/>
    </source>
</evidence>
<dbReference type="PANTHER" id="PTHR44085:SF2">
    <property type="entry name" value="SEPIAPTERIN REDUCTASE"/>
    <property type="match status" value="1"/>
</dbReference>
<evidence type="ECO:0000256" key="6">
    <source>
        <dbReference type="SAM" id="Phobius"/>
    </source>
</evidence>
<reference evidence="7" key="1">
    <citation type="journal article" date="2014" name="Int. J. Syst. Evol. Microbiol.">
        <title>Complete genome sequence of Corynebacterium casei LMG S-19264T (=DSM 44701T), isolated from a smear-ripened cheese.</title>
        <authorList>
            <consortium name="US DOE Joint Genome Institute (JGI-PGF)"/>
            <person name="Walter F."/>
            <person name="Albersmeier A."/>
            <person name="Kalinowski J."/>
            <person name="Ruckert C."/>
        </authorList>
    </citation>
    <scope>NUCLEOTIDE SEQUENCE</scope>
    <source>
        <strain evidence="7">CGMCC 1.15178</strain>
    </source>
</reference>
<proteinExistence type="inferred from homology"/>
<gene>
    <name evidence="7" type="ORF">GCM10010911_68160</name>
</gene>
<comment type="caution">
    <text evidence="7">The sequence shown here is derived from an EMBL/GenBank/DDBJ whole genome shotgun (WGS) entry which is preliminary data.</text>
</comment>
<protein>
    <submittedName>
        <fullName evidence="7">Short-chain dehydrogenase</fullName>
    </submittedName>
</protein>
<dbReference type="GO" id="GO:0006729">
    <property type="term" value="P:tetrahydrobiopterin biosynthetic process"/>
    <property type="evidence" value="ECO:0007669"/>
    <property type="project" value="TreeGrafter"/>
</dbReference>